<protein>
    <submittedName>
        <fullName evidence="6">ABC transporter ATP-binding protein</fullName>
    </submittedName>
</protein>
<reference evidence="6 7" key="1">
    <citation type="submission" date="2020-12" db="EMBL/GenBank/DDBJ databases">
        <title>Identification and biosynthesis of polyene macrolides produced by Streptomyces alfalfae Men-myco-93-63.</title>
        <authorList>
            <person name="Liu D."/>
            <person name="Li Y."/>
            <person name="Liu L."/>
            <person name="Han X."/>
            <person name="Shen F."/>
        </authorList>
    </citation>
    <scope>NUCLEOTIDE SEQUENCE [LARGE SCALE GENOMIC DNA]</scope>
    <source>
        <strain evidence="6 7">Men-myco-93-63</strain>
    </source>
</reference>
<dbReference type="Pfam" id="PF00005">
    <property type="entry name" value="ABC_tran"/>
    <property type="match status" value="1"/>
</dbReference>
<dbReference type="SMART" id="SM00382">
    <property type="entry name" value="AAA"/>
    <property type="match status" value="1"/>
</dbReference>
<dbReference type="Proteomes" id="UP000596130">
    <property type="component" value="Chromosome"/>
</dbReference>
<dbReference type="CDD" id="cd03214">
    <property type="entry name" value="ABC_Iron-Siderophores_B12_Hemin"/>
    <property type="match status" value="1"/>
</dbReference>
<gene>
    <name evidence="6" type="ORF">I8755_03060</name>
</gene>
<dbReference type="SUPFAM" id="SSF52540">
    <property type="entry name" value="P-loop containing nucleoside triphosphate hydrolases"/>
    <property type="match status" value="1"/>
</dbReference>
<evidence type="ECO:0000256" key="1">
    <source>
        <dbReference type="ARBA" id="ARBA00022448"/>
    </source>
</evidence>
<name>A0A4Q7EQ20_9ACTN</name>
<keyword evidence="2" id="KW-0547">Nucleotide-binding</keyword>
<sequence length="264" mass="28353">MTGISAVTAMTIRGLTVQLGRAPVLHGIDADIPAGGLTALVGPNGSGKSTLLGSFTGAAARRTGQVLIGDDDVLRMRPRERARRIGVLPQEADLAPELTAAELVELGLTATRRRRWAQDAGRETRATVDRALHRAGALPLAERMVHTLSGGERQRVLLARALVADPEILVLDEPTNHLDLAHQFDVLDLATSGDHTVIAALHSLDLALQYARHVIVLRDGRVAAAGRPDQVLSERLAREVFRVDGRVVAGRPDARDHFLVSPLR</sequence>
<evidence type="ECO:0000256" key="4">
    <source>
        <dbReference type="ARBA" id="ARBA00022967"/>
    </source>
</evidence>
<keyword evidence="4" id="KW-1278">Translocase</keyword>
<dbReference type="GO" id="GO:0005524">
    <property type="term" value="F:ATP binding"/>
    <property type="evidence" value="ECO:0007669"/>
    <property type="project" value="UniProtKB-KW"/>
</dbReference>
<dbReference type="Gene3D" id="3.40.50.300">
    <property type="entry name" value="P-loop containing nucleotide triphosphate hydrolases"/>
    <property type="match status" value="1"/>
</dbReference>
<evidence type="ECO:0000256" key="2">
    <source>
        <dbReference type="ARBA" id="ARBA00022741"/>
    </source>
</evidence>
<keyword evidence="1" id="KW-0813">Transport</keyword>
<evidence type="ECO:0000256" key="3">
    <source>
        <dbReference type="ARBA" id="ARBA00022840"/>
    </source>
</evidence>
<feature type="domain" description="ABC transporter" evidence="5">
    <location>
        <begin position="10"/>
        <end position="244"/>
    </location>
</feature>
<evidence type="ECO:0000313" key="7">
    <source>
        <dbReference type="Proteomes" id="UP000596130"/>
    </source>
</evidence>
<dbReference type="PANTHER" id="PTHR42794">
    <property type="entry name" value="HEMIN IMPORT ATP-BINDING PROTEIN HMUV"/>
    <property type="match status" value="1"/>
</dbReference>
<dbReference type="GO" id="GO:0016887">
    <property type="term" value="F:ATP hydrolysis activity"/>
    <property type="evidence" value="ECO:0007669"/>
    <property type="project" value="InterPro"/>
</dbReference>
<dbReference type="EMBL" id="CP065959">
    <property type="protein sequence ID" value="QQC87498.1"/>
    <property type="molecule type" value="Genomic_DNA"/>
</dbReference>
<keyword evidence="3 6" id="KW-0067">ATP-binding</keyword>
<dbReference type="RefSeq" id="WP_079250258.1">
    <property type="nucleotide sequence ID" value="NZ_CP015588.1"/>
</dbReference>
<organism evidence="6 7">
    <name type="scientific">Streptomyces alfalfae</name>
    <dbReference type="NCBI Taxonomy" id="1642299"/>
    <lineage>
        <taxon>Bacteria</taxon>
        <taxon>Bacillati</taxon>
        <taxon>Actinomycetota</taxon>
        <taxon>Actinomycetes</taxon>
        <taxon>Kitasatosporales</taxon>
        <taxon>Streptomycetaceae</taxon>
        <taxon>Streptomyces</taxon>
    </lineage>
</organism>
<dbReference type="InterPro" id="IPR017871">
    <property type="entry name" value="ABC_transporter-like_CS"/>
</dbReference>
<dbReference type="InterPro" id="IPR003439">
    <property type="entry name" value="ABC_transporter-like_ATP-bd"/>
</dbReference>
<dbReference type="PANTHER" id="PTHR42794:SF1">
    <property type="entry name" value="HEMIN IMPORT ATP-BINDING PROTEIN HMUV"/>
    <property type="match status" value="1"/>
</dbReference>
<proteinExistence type="predicted"/>
<dbReference type="AlphaFoldDB" id="A0A4Q7EQ20"/>
<dbReference type="PROSITE" id="PS00211">
    <property type="entry name" value="ABC_TRANSPORTER_1"/>
    <property type="match status" value="1"/>
</dbReference>
<evidence type="ECO:0000313" key="6">
    <source>
        <dbReference type="EMBL" id="QQC87498.1"/>
    </source>
</evidence>
<evidence type="ECO:0000259" key="5">
    <source>
        <dbReference type="PROSITE" id="PS50893"/>
    </source>
</evidence>
<dbReference type="PROSITE" id="PS50893">
    <property type="entry name" value="ABC_TRANSPORTER_2"/>
    <property type="match status" value="1"/>
</dbReference>
<dbReference type="OrthoDB" id="4318785at2"/>
<dbReference type="InterPro" id="IPR003593">
    <property type="entry name" value="AAA+_ATPase"/>
</dbReference>
<dbReference type="InterPro" id="IPR027417">
    <property type="entry name" value="P-loop_NTPase"/>
</dbReference>
<accession>A0A4Q7EQ20</accession>